<organism evidence="2 3">
    <name type="scientific">Hyphomonas chukchiensis</name>
    <dbReference type="NCBI Taxonomy" id="1280947"/>
    <lineage>
        <taxon>Bacteria</taxon>
        <taxon>Pseudomonadati</taxon>
        <taxon>Pseudomonadota</taxon>
        <taxon>Alphaproteobacteria</taxon>
        <taxon>Hyphomonadales</taxon>
        <taxon>Hyphomonadaceae</taxon>
        <taxon>Hyphomonas</taxon>
    </lineage>
</organism>
<dbReference type="InterPro" id="IPR010297">
    <property type="entry name" value="DUF900_hydrolase"/>
</dbReference>
<evidence type="ECO:0000256" key="1">
    <source>
        <dbReference type="SAM" id="MobiDB-lite"/>
    </source>
</evidence>
<evidence type="ECO:0008006" key="4">
    <source>
        <dbReference type="Google" id="ProtNLM"/>
    </source>
</evidence>
<protein>
    <recommendedName>
        <fullName evidence="4">Alpha/beta hydrolase</fullName>
    </recommendedName>
</protein>
<accession>A0A062UHZ0</accession>
<dbReference type="SUPFAM" id="SSF53474">
    <property type="entry name" value="alpha/beta-Hydrolases"/>
    <property type="match status" value="1"/>
</dbReference>
<proteinExistence type="predicted"/>
<dbReference type="AlphaFoldDB" id="A0A062UHZ0"/>
<gene>
    <name evidence="2" type="ORF">HY30_07855</name>
</gene>
<dbReference type="InterPro" id="IPR029058">
    <property type="entry name" value="AB_hydrolase_fold"/>
</dbReference>
<sequence length="395" mass="43196">MLYVTDRNMLETEQGFGTDRSTAMAFGHVRIDTTNMGQRDFDAYMSGHAISDKRPRYAATLTDEIVRFPGTPLPFAIEKGVLIRDRSAMAAYKGAGAQFQAALTQELEDNDTGKVILYVHGFNNTFDDGAFNLFELWSAAGRAGVPILFSWPTGGHKALGYFSDTQSGDFSVYHLKETLRLISATGAVDELVVVTHSHGASIVTSALRELLIESRGAGVSMRDTYRIDTLIMAAPDIDLGVMEQRLVAEAFGIGFGQIDVYLNPGDNALGLAGWIFGSPRFGAARPDQLSPESRAVFQGVKSVHFIMVQDANQFDRHNYFRLHPGVLADIAVTLRTGARPGDRERGLVHIDLNFWQIDQTYRPGQAESGRSRSALPARTYSSHPSESRASGGSSH</sequence>
<name>A0A062UHZ0_9PROT</name>
<evidence type="ECO:0000313" key="2">
    <source>
        <dbReference type="EMBL" id="KCZ56159.1"/>
    </source>
</evidence>
<evidence type="ECO:0000313" key="3">
    <source>
        <dbReference type="Proteomes" id="UP000027190"/>
    </source>
</evidence>
<dbReference type="PANTHER" id="PTHR36513">
    <property type="entry name" value="ABC TRANSMEMBRANE TYPE-1 DOMAIN-CONTAINING PROTEIN"/>
    <property type="match status" value="1"/>
</dbReference>
<feature type="compositionally biased region" description="Polar residues" evidence="1">
    <location>
        <begin position="379"/>
        <end position="395"/>
    </location>
</feature>
<dbReference type="STRING" id="1280947.HY30_07855"/>
<dbReference type="Proteomes" id="UP000027190">
    <property type="component" value="Unassembled WGS sequence"/>
</dbReference>
<dbReference type="EMBL" id="AWFG01000052">
    <property type="protein sequence ID" value="KCZ56159.1"/>
    <property type="molecule type" value="Genomic_DNA"/>
</dbReference>
<dbReference type="eggNOG" id="COG4782">
    <property type="taxonomic scope" value="Bacteria"/>
</dbReference>
<dbReference type="PANTHER" id="PTHR36513:SF1">
    <property type="entry name" value="TRANSMEMBRANE PROTEIN"/>
    <property type="match status" value="1"/>
</dbReference>
<reference evidence="2 3" key="1">
    <citation type="journal article" date="2014" name="Antonie Van Leeuwenhoek">
        <title>Hyphomonas beringensis sp. nov. and Hyphomonas chukchiensis sp. nov., isolated from surface seawater of the Bering Sea and Chukchi Sea.</title>
        <authorList>
            <person name="Li C."/>
            <person name="Lai Q."/>
            <person name="Li G."/>
            <person name="Dong C."/>
            <person name="Wang J."/>
            <person name="Liao Y."/>
            <person name="Shao Z."/>
        </authorList>
    </citation>
    <scope>NUCLEOTIDE SEQUENCE [LARGE SCALE GENOMIC DNA]</scope>
    <source>
        <strain evidence="2 3">BH-BN04-4</strain>
    </source>
</reference>
<dbReference type="PATRIC" id="fig|1280947.3.peg.2987"/>
<dbReference type="Gene3D" id="3.40.50.1820">
    <property type="entry name" value="alpha/beta hydrolase"/>
    <property type="match status" value="1"/>
</dbReference>
<dbReference type="Pfam" id="PF05990">
    <property type="entry name" value="DUF900"/>
    <property type="match status" value="1"/>
</dbReference>
<feature type="region of interest" description="Disordered" evidence="1">
    <location>
        <begin position="363"/>
        <end position="395"/>
    </location>
</feature>
<comment type="caution">
    <text evidence="2">The sequence shown here is derived from an EMBL/GenBank/DDBJ whole genome shotgun (WGS) entry which is preliminary data.</text>
</comment>
<keyword evidence="3" id="KW-1185">Reference proteome</keyword>